<dbReference type="InterPro" id="IPR011764">
    <property type="entry name" value="Biotin_carboxylation_dom"/>
</dbReference>
<evidence type="ECO:0000256" key="2">
    <source>
        <dbReference type="ARBA" id="ARBA00022741"/>
    </source>
</evidence>
<evidence type="ECO:0000259" key="5">
    <source>
        <dbReference type="PROSITE" id="PS50979"/>
    </source>
</evidence>
<dbReference type="PANTHER" id="PTHR18866:SF33">
    <property type="entry name" value="METHYLCROTONOYL-COA CARBOXYLASE SUBUNIT ALPHA, MITOCHONDRIAL-RELATED"/>
    <property type="match status" value="1"/>
</dbReference>
<dbReference type="Pfam" id="PF00289">
    <property type="entry name" value="Biotin_carb_N"/>
    <property type="match status" value="1"/>
</dbReference>
<dbReference type="EMBL" id="CP032520">
    <property type="protein sequence ID" value="QEZ48901.1"/>
    <property type="molecule type" value="Genomic_DNA"/>
</dbReference>
<keyword evidence="1" id="KW-0436">Ligase</keyword>
<keyword evidence="3" id="KW-0067">ATP-binding</keyword>
<dbReference type="Proteomes" id="UP000325743">
    <property type="component" value="Plasmid unnamed1"/>
</dbReference>
<evidence type="ECO:0000313" key="7">
    <source>
        <dbReference type="Proteomes" id="UP000325743"/>
    </source>
</evidence>
<evidence type="ECO:0000313" key="6">
    <source>
        <dbReference type="EMBL" id="QEZ48901.1"/>
    </source>
</evidence>
<organism evidence="6 7">
    <name type="scientific">Cupriavidus oxalaticus</name>
    <dbReference type="NCBI Taxonomy" id="96344"/>
    <lineage>
        <taxon>Bacteria</taxon>
        <taxon>Pseudomonadati</taxon>
        <taxon>Pseudomonadota</taxon>
        <taxon>Betaproteobacteria</taxon>
        <taxon>Burkholderiales</taxon>
        <taxon>Burkholderiaceae</taxon>
        <taxon>Cupriavidus</taxon>
    </lineage>
</organism>
<accession>A0A5P3VUG4</accession>
<name>A0A5P3VUG4_9BURK</name>
<dbReference type="InterPro" id="IPR050856">
    <property type="entry name" value="Biotin_carboxylase_complex"/>
</dbReference>
<keyword evidence="2" id="KW-0547">Nucleotide-binding</keyword>
<proteinExistence type="predicted"/>
<dbReference type="Gene3D" id="3.40.50.20">
    <property type="match status" value="1"/>
</dbReference>
<dbReference type="PANTHER" id="PTHR18866">
    <property type="entry name" value="CARBOXYLASE:PYRUVATE/ACETYL-COA/PROPIONYL-COA CARBOXYLASE"/>
    <property type="match status" value="1"/>
</dbReference>
<dbReference type="InterPro" id="IPR005481">
    <property type="entry name" value="BC-like_N"/>
</dbReference>
<dbReference type="AlphaFoldDB" id="A0A5P3VUG4"/>
<dbReference type="GO" id="GO:0005524">
    <property type="term" value="F:ATP binding"/>
    <property type="evidence" value="ECO:0007669"/>
    <property type="project" value="UniProtKB-KW"/>
</dbReference>
<keyword evidence="4" id="KW-0092">Biotin</keyword>
<reference evidence="6 7" key="1">
    <citation type="submission" date="2018-09" db="EMBL/GenBank/DDBJ databases">
        <title>Complete genome sequence of Cupriavidus oxalaticus T2, a bacterium capable of phenol tolerance and degradation.</title>
        <authorList>
            <person name="Yan J."/>
        </authorList>
    </citation>
    <scope>NUCLEOTIDE SEQUENCE [LARGE SCALE GENOMIC DNA]</scope>
    <source>
        <strain evidence="6 7">T2</strain>
        <plasmid evidence="6 7">unnamed1</plasmid>
    </source>
</reference>
<keyword evidence="6" id="KW-0614">Plasmid</keyword>
<feature type="domain" description="Biotin carboxylation" evidence="5">
    <location>
        <begin position="1"/>
        <end position="155"/>
    </location>
</feature>
<protein>
    <recommendedName>
        <fullName evidence="5">Biotin carboxylation domain-containing protein</fullName>
    </recommendedName>
</protein>
<dbReference type="SUPFAM" id="SSF52440">
    <property type="entry name" value="PreATP-grasp domain"/>
    <property type="match status" value="1"/>
</dbReference>
<gene>
    <name evidence="6" type="ORF">D2917_32065</name>
</gene>
<dbReference type="GO" id="GO:0016874">
    <property type="term" value="F:ligase activity"/>
    <property type="evidence" value="ECO:0007669"/>
    <property type="project" value="UniProtKB-KW"/>
</dbReference>
<geneLocation type="plasmid" evidence="6">
    <name>unnamed1</name>
</geneLocation>
<dbReference type="PROSITE" id="PS50979">
    <property type="entry name" value="BC"/>
    <property type="match status" value="1"/>
</dbReference>
<evidence type="ECO:0000256" key="1">
    <source>
        <dbReference type="ARBA" id="ARBA00022598"/>
    </source>
</evidence>
<sequence length="155" mass="16822">MRTVLIANRGAVAARVLRTLKRMGLRSVVVYSEADRDLPYVRQADEAYCIGPGPAVQSYLNESALFDVVRRSRADAVHPGYGFLSENAGFACSVEAAGLTFIGPSPRWIDAMGHKTPPGSDCIGKRGASCNRNRWSQDQRATTSTHVDLRALARG</sequence>
<evidence type="ECO:0000256" key="4">
    <source>
        <dbReference type="ARBA" id="ARBA00023267"/>
    </source>
</evidence>
<evidence type="ECO:0000256" key="3">
    <source>
        <dbReference type="ARBA" id="ARBA00022840"/>
    </source>
</evidence>
<dbReference type="InterPro" id="IPR016185">
    <property type="entry name" value="PreATP-grasp_dom_sf"/>
</dbReference>